<dbReference type="InterPro" id="IPR051782">
    <property type="entry name" value="ABC_Transporter_VariousFunc"/>
</dbReference>
<dbReference type="InterPro" id="IPR017871">
    <property type="entry name" value="ABC_transporter-like_CS"/>
</dbReference>
<dbReference type="PANTHER" id="PTHR42939:SF3">
    <property type="entry name" value="ABC TRANSPORTER ATP-BINDING COMPONENT"/>
    <property type="match status" value="1"/>
</dbReference>
<dbReference type="RefSeq" id="WP_213483068.1">
    <property type="nucleotide sequence ID" value="NZ_CAJRAY010000002.1"/>
</dbReference>
<sequence>MNGQGGTAVRMTGVRLRQPHFQLGPIHLEVPAGFVTAIVGPNGSGKSTTFRLMLDLTKPDEGGIEVLGRTIGNGKSIELLKRVGYLPEEPYRHDNVIRGMDKAEFYKHWYPDWDVNHYRELLRLFEVDHSIRLGKMSKGMRRKFDLALTLSHHPDLLLLDEPSSGLDPLAWRTMIELLHRYMESGDRTILIASHVVEEVKRLADFIVFMVNGKVLGMYEKDELLTGWHQFYFPGGYEKWRAVLSEMPGLAGLEDAGGVVRAVTSSAREADAWIAARELVPAGRKSMELDDILAVLVEREKRQRQYGMKGVVQ</sequence>
<dbReference type="Gene3D" id="3.40.50.300">
    <property type="entry name" value="P-loop containing nucleotide triphosphate hydrolases"/>
    <property type="match status" value="1"/>
</dbReference>
<dbReference type="SUPFAM" id="SSF52540">
    <property type="entry name" value="P-loop containing nucleoside triphosphate hydrolases"/>
    <property type="match status" value="1"/>
</dbReference>
<protein>
    <submittedName>
        <fullName evidence="5">ABC transporter like protein</fullName>
    </submittedName>
</protein>
<evidence type="ECO:0000256" key="3">
    <source>
        <dbReference type="ARBA" id="ARBA00022840"/>
    </source>
</evidence>
<evidence type="ECO:0000313" key="6">
    <source>
        <dbReference type="Proteomes" id="UP000681526"/>
    </source>
</evidence>
<keyword evidence="2" id="KW-0547">Nucleotide-binding</keyword>
<proteinExistence type="predicted"/>
<reference evidence="5 6" key="1">
    <citation type="submission" date="2021-04" db="EMBL/GenBank/DDBJ databases">
        <authorList>
            <person name="Rakotoarivonina H."/>
        </authorList>
    </citation>
    <scope>NUCLEOTIDE SEQUENCE [LARGE SCALE GENOMIC DNA]</scope>
    <source>
        <strain evidence="5 6">XE</strain>
    </source>
</reference>
<dbReference type="SMART" id="SM00382">
    <property type="entry name" value="AAA"/>
    <property type="match status" value="1"/>
</dbReference>
<accession>A0ABN7RLN9</accession>
<keyword evidence="3" id="KW-0067">ATP-binding</keyword>
<dbReference type="EMBL" id="CAJRAY010000002">
    <property type="protein sequence ID" value="CAG5076614.1"/>
    <property type="molecule type" value="Genomic_DNA"/>
</dbReference>
<keyword evidence="6" id="KW-1185">Reference proteome</keyword>
<evidence type="ECO:0000259" key="4">
    <source>
        <dbReference type="PROSITE" id="PS50893"/>
    </source>
</evidence>
<name>A0ABN7RLN9_THEXY</name>
<evidence type="ECO:0000313" key="5">
    <source>
        <dbReference type="EMBL" id="CAG5076614.1"/>
    </source>
</evidence>
<dbReference type="InterPro" id="IPR027417">
    <property type="entry name" value="P-loop_NTPase"/>
</dbReference>
<dbReference type="PROSITE" id="PS50893">
    <property type="entry name" value="ABC_TRANSPORTER_2"/>
    <property type="match status" value="1"/>
</dbReference>
<dbReference type="InterPro" id="IPR003439">
    <property type="entry name" value="ABC_transporter-like_ATP-bd"/>
</dbReference>
<feature type="domain" description="ABC transporter" evidence="4">
    <location>
        <begin position="1"/>
        <end position="236"/>
    </location>
</feature>
<evidence type="ECO:0000256" key="2">
    <source>
        <dbReference type="ARBA" id="ARBA00022741"/>
    </source>
</evidence>
<dbReference type="InterPro" id="IPR003593">
    <property type="entry name" value="AAA+_ATPase"/>
</dbReference>
<dbReference type="PANTHER" id="PTHR42939">
    <property type="entry name" value="ABC TRANSPORTER ATP-BINDING PROTEIN ALBC-RELATED"/>
    <property type="match status" value="1"/>
</dbReference>
<evidence type="ECO:0000256" key="1">
    <source>
        <dbReference type="ARBA" id="ARBA00022448"/>
    </source>
</evidence>
<dbReference type="CDD" id="cd03230">
    <property type="entry name" value="ABC_DR_subfamily_A"/>
    <property type="match status" value="1"/>
</dbReference>
<dbReference type="PROSITE" id="PS00211">
    <property type="entry name" value="ABC_TRANSPORTER_1"/>
    <property type="match status" value="1"/>
</dbReference>
<gene>
    <name evidence="5" type="primary">txxe 118-M1-758</name>
    <name evidence="5" type="ORF">TXXE_00765</name>
</gene>
<comment type="caution">
    <text evidence="5">The sequence shown here is derived from an EMBL/GenBank/DDBJ whole genome shotgun (WGS) entry which is preliminary data.</text>
</comment>
<keyword evidence="1" id="KW-0813">Transport</keyword>
<organism evidence="5 6">
    <name type="scientific">Thermobacillus xylanilyticus</name>
    <dbReference type="NCBI Taxonomy" id="76633"/>
    <lineage>
        <taxon>Bacteria</taxon>
        <taxon>Bacillati</taxon>
        <taxon>Bacillota</taxon>
        <taxon>Bacilli</taxon>
        <taxon>Bacillales</taxon>
        <taxon>Paenibacillaceae</taxon>
        <taxon>Thermobacillus</taxon>
    </lineage>
</organism>
<dbReference type="Pfam" id="PF00005">
    <property type="entry name" value="ABC_tran"/>
    <property type="match status" value="1"/>
</dbReference>
<dbReference type="Proteomes" id="UP000681526">
    <property type="component" value="Unassembled WGS sequence"/>
</dbReference>